<comment type="caution">
    <text evidence="2">The sequence shown here is derived from an EMBL/GenBank/DDBJ whole genome shotgun (WGS) entry which is preliminary data.</text>
</comment>
<feature type="transmembrane region" description="Helical" evidence="1">
    <location>
        <begin position="12"/>
        <end position="29"/>
    </location>
</feature>
<dbReference type="EMBL" id="PGVD01000012">
    <property type="protein sequence ID" value="PLS00308.1"/>
    <property type="molecule type" value="Genomic_DNA"/>
</dbReference>
<sequence>MLLTPIRFDENEWFVIITGLGLIFFCKWLKKPLPKLVIVTISMYFFFLGLTVDHIIGADHPFNLYDTMDRSSIDIFDLIVYGWHYPFYGYCFSLIIYQFKPKDLNAVLFVCGWSTLSVTLEVIAVYFSVFQYLRWHQIYSFFTYLLVFGTSYVFIKKLFHSYQSKIAPF</sequence>
<dbReference type="OrthoDB" id="2381462at2"/>
<feature type="transmembrane region" description="Helical" evidence="1">
    <location>
        <begin position="36"/>
        <end position="58"/>
    </location>
</feature>
<reference evidence="3 5" key="2">
    <citation type="submission" date="2017-12" db="EMBL/GenBank/DDBJ databases">
        <title>Comparative Functional Genomics of Dry Heat Resistant strains isolated from the Viking Spacecraft.</title>
        <authorList>
            <person name="Seuylemezian A."/>
            <person name="Cooper K."/>
            <person name="Vaishampayan P."/>
        </authorList>
    </citation>
    <scope>NUCLEOTIDE SEQUENCE [LARGE SCALE GENOMIC DNA]</scope>
    <source>
        <strain evidence="3 5">ATCC 29669</strain>
    </source>
</reference>
<evidence type="ECO:0000256" key="1">
    <source>
        <dbReference type="SAM" id="Phobius"/>
    </source>
</evidence>
<dbReference type="RefSeq" id="WP_101575322.1">
    <property type="nucleotide sequence ID" value="NZ_PGVA01000002.1"/>
</dbReference>
<organism evidence="2 4">
    <name type="scientific">Bacillus canaveralius</name>
    <dbReference type="NCBI Taxonomy" id="1403243"/>
    <lineage>
        <taxon>Bacteria</taxon>
        <taxon>Bacillati</taxon>
        <taxon>Bacillota</taxon>
        <taxon>Bacilli</taxon>
        <taxon>Bacillales</taxon>
        <taxon>Bacillaceae</taxon>
        <taxon>Bacillus</taxon>
    </lineage>
</organism>
<keyword evidence="1" id="KW-0812">Transmembrane</keyword>
<evidence type="ECO:0000313" key="2">
    <source>
        <dbReference type="EMBL" id="PLR86537.1"/>
    </source>
</evidence>
<keyword evidence="1" id="KW-0472">Membrane</keyword>
<gene>
    <name evidence="2" type="ORF">CU635_01050</name>
    <name evidence="3" type="ORF">CVD25_03455</name>
</gene>
<feature type="transmembrane region" description="Helical" evidence="1">
    <location>
        <begin position="78"/>
        <end position="99"/>
    </location>
</feature>
<dbReference type="Proteomes" id="UP000234951">
    <property type="component" value="Unassembled WGS sequence"/>
</dbReference>
<keyword evidence="5" id="KW-1185">Reference proteome</keyword>
<protein>
    <submittedName>
        <fullName evidence="2">Uncharacterized protein</fullName>
    </submittedName>
</protein>
<accession>A0A2N5GSB7</accession>
<feature type="transmembrane region" description="Helical" evidence="1">
    <location>
        <begin position="135"/>
        <end position="155"/>
    </location>
</feature>
<feature type="transmembrane region" description="Helical" evidence="1">
    <location>
        <begin position="106"/>
        <end position="129"/>
    </location>
</feature>
<dbReference type="Proteomes" id="UP000235114">
    <property type="component" value="Unassembled WGS sequence"/>
</dbReference>
<evidence type="ECO:0000313" key="4">
    <source>
        <dbReference type="Proteomes" id="UP000234951"/>
    </source>
</evidence>
<evidence type="ECO:0000313" key="3">
    <source>
        <dbReference type="EMBL" id="PLS00308.1"/>
    </source>
</evidence>
<dbReference type="EMBL" id="PGVA01000002">
    <property type="protein sequence ID" value="PLR86537.1"/>
    <property type="molecule type" value="Genomic_DNA"/>
</dbReference>
<name>A0A2N5GSB7_9BACI</name>
<keyword evidence="1" id="KW-1133">Transmembrane helix</keyword>
<proteinExistence type="predicted"/>
<evidence type="ECO:0000313" key="5">
    <source>
        <dbReference type="Proteomes" id="UP000235114"/>
    </source>
</evidence>
<dbReference type="AlphaFoldDB" id="A0A2N5GSB7"/>
<reference evidence="2 4" key="1">
    <citation type="submission" date="2017-11" db="EMBL/GenBank/DDBJ databases">
        <title>Comparitive Functional Genomics of Dry Heat Resistant strains isolated from the Viking Spacecraft.</title>
        <authorList>
            <person name="Seuylemezian A."/>
            <person name="Cooper K."/>
            <person name="Vaishampayan P."/>
        </authorList>
    </citation>
    <scope>NUCLEOTIDE SEQUENCE [LARGE SCALE GENOMIC DNA]</scope>
    <source>
        <strain evidence="2 4">M4.6</strain>
    </source>
</reference>